<proteinExistence type="predicted"/>
<keyword evidence="3" id="KW-1185">Reference proteome</keyword>
<dbReference type="EMBL" id="VUMI01000121">
    <property type="protein sequence ID" value="MSS92095.1"/>
    <property type="molecule type" value="Genomic_DNA"/>
</dbReference>
<keyword evidence="1" id="KW-0472">Membrane</keyword>
<comment type="caution">
    <text evidence="2">The sequence shown here is derived from an EMBL/GenBank/DDBJ whole genome shotgun (WGS) entry which is preliminary data.</text>
</comment>
<name>A0A6N7WQK6_9FIRM</name>
<gene>
    <name evidence="2" type="ORF">FYJ45_28990</name>
</gene>
<keyword evidence="1" id="KW-0812">Transmembrane</keyword>
<reference evidence="2 3" key="1">
    <citation type="submission" date="2019-08" db="EMBL/GenBank/DDBJ databases">
        <title>In-depth cultivation of the pig gut microbiome towards novel bacterial diversity and tailored functional studies.</title>
        <authorList>
            <person name="Wylensek D."/>
            <person name="Hitch T.C.A."/>
            <person name="Clavel T."/>
        </authorList>
    </citation>
    <scope>NUCLEOTIDE SEQUENCE [LARGE SCALE GENOMIC DNA]</scope>
    <source>
        <strain evidence="2 3">WCA-389-WT-23B</strain>
    </source>
</reference>
<feature type="transmembrane region" description="Helical" evidence="1">
    <location>
        <begin position="198"/>
        <end position="214"/>
    </location>
</feature>
<organism evidence="2 3">
    <name type="scientific">Eisenbergiella porci</name>
    <dbReference type="NCBI Taxonomy" id="2652274"/>
    <lineage>
        <taxon>Bacteria</taxon>
        <taxon>Bacillati</taxon>
        <taxon>Bacillota</taxon>
        <taxon>Clostridia</taxon>
        <taxon>Lachnospirales</taxon>
        <taxon>Lachnospiraceae</taxon>
        <taxon>Eisenbergiella</taxon>
    </lineage>
</organism>
<sequence length="497" mass="56454">MFVFAGIYALISFKSVCKFLYAAYLCILVLCTSVITILPGIVASLAGNNSFYGTARANSDIDVGSMHIVSLFAPIYNHFIEPLGKFSENLNKALNNTQEKSLIFMGGIMAVGLIFSIYYMLYNYGKEDVICLCGKSNLFFLLISIVGGIDSIIAMYVTSSIRSYNRTVVYISFFSVLSIGILIDKGINKYKLKNSKKIIVYFIIFIIGFVGVLPKDYSSIWVEMPHYNEIEKQFNTEKQFVAEIENIMEENDEIFELPIVTEDDINVWPETEEQGAYNLYKPVINSKKTVWSHGGLINSRPYFWKKSLKELEIEELVPVLSAYGFKGIYIDTNGFEERKASEIINQMNAILGNPLVSSDEKLYFYDMRVYNKALYNLFTEKEIEKIRSSVYIWAEFQTGLIQKDINDLGFEIYTLNEKSKMVIGNISNSSINIKIKLKVVNGKKDSIVVECGEKKFNLTDLNNNGEFSLDLNILPGTNIVNFYSNDIIDIKFDINIA</sequence>
<evidence type="ECO:0000313" key="2">
    <source>
        <dbReference type="EMBL" id="MSS92095.1"/>
    </source>
</evidence>
<feature type="transmembrane region" description="Helical" evidence="1">
    <location>
        <begin position="137"/>
        <end position="156"/>
    </location>
</feature>
<accession>A0A6N7WQK6</accession>
<evidence type="ECO:0000256" key="1">
    <source>
        <dbReference type="SAM" id="Phobius"/>
    </source>
</evidence>
<feature type="transmembrane region" description="Helical" evidence="1">
    <location>
        <begin position="102"/>
        <end position="125"/>
    </location>
</feature>
<dbReference type="AlphaFoldDB" id="A0A6N7WQK6"/>
<dbReference type="Proteomes" id="UP000436047">
    <property type="component" value="Unassembled WGS sequence"/>
</dbReference>
<feature type="transmembrane region" description="Helical" evidence="1">
    <location>
        <begin position="21"/>
        <end position="42"/>
    </location>
</feature>
<feature type="transmembrane region" description="Helical" evidence="1">
    <location>
        <begin position="168"/>
        <end position="186"/>
    </location>
</feature>
<evidence type="ECO:0000313" key="3">
    <source>
        <dbReference type="Proteomes" id="UP000436047"/>
    </source>
</evidence>
<keyword evidence="1" id="KW-1133">Transmembrane helix</keyword>
<protein>
    <submittedName>
        <fullName evidence="2">Uncharacterized protein</fullName>
    </submittedName>
</protein>